<protein>
    <submittedName>
        <fullName evidence="2">Uncharacterized protein</fullName>
    </submittedName>
</protein>
<gene>
    <name evidence="2" type="ORF">TrRE_jg3798</name>
</gene>
<dbReference type="AlphaFoldDB" id="A0A9W7CB21"/>
<proteinExistence type="predicted"/>
<dbReference type="EMBL" id="BRXZ01000099">
    <property type="protein sequence ID" value="GMI05052.1"/>
    <property type="molecule type" value="Genomic_DNA"/>
</dbReference>
<feature type="compositionally biased region" description="Acidic residues" evidence="1">
    <location>
        <begin position="35"/>
        <end position="44"/>
    </location>
</feature>
<organism evidence="2 3">
    <name type="scientific">Triparma retinervis</name>
    <dbReference type="NCBI Taxonomy" id="2557542"/>
    <lineage>
        <taxon>Eukaryota</taxon>
        <taxon>Sar</taxon>
        <taxon>Stramenopiles</taxon>
        <taxon>Ochrophyta</taxon>
        <taxon>Bolidophyceae</taxon>
        <taxon>Parmales</taxon>
        <taxon>Triparmaceae</taxon>
        <taxon>Triparma</taxon>
    </lineage>
</organism>
<feature type="compositionally biased region" description="Basic and acidic residues" evidence="1">
    <location>
        <begin position="57"/>
        <end position="78"/>
    </location>
</feature>
<evidence type="ECO:0000313" key="2">
    <source>
        <dbReference type="EMBL" id="GMI05052.1"/>
    </source>
</evidence>
<keyword evidence="3" id="KW-1185">Reference proteome</keyword>
<name>A0A9W7CB21_9STRA</name>
<comment type="caution">
    <text evidence="2">The sequence shown here is derived from an EMBL/GenBank/DDBJ whole genome shotgun (WGS) entry which is preliminary data.</text>
</comment>
<evidence type="ECO:0000256" key="1">
    <source>
        <dbReference type="SAM" id="MobiDB-lite"/>
    </source>
</evidence>
<accession>A0A9W7CB21</accession>
<evidence type="ECO:0000313" key="3">
    <source>
        <dbReference type="Proteomes" id="UP001165082"/>
    </source>
</evidence>
<dbReference type="Proteomes" id="UP001165082">
    <property type="component" value="Unassembled WGS sequence"/>
</dbReference>
<reference evidence="2" key="1">
    <citation type="submission" date="2022-07" db="EMBL/GenBank/DDBJ databases">
        <title>Genome analysis of Parmales, a sister group of diatoms, reveals the evolutionary specialization of diatoms from phago-mixotrophs to photoautotrophs.</title>
        <authorList>
            <person name="Ban H."/>
            <person name="Sato S."/>
            <person name="Yoshikawa S."/>
            <person name="Kazumasa Y."/>
            <person name="Nakamura Y."/>
            <person name="Ichinomiya M."/>
            <person name="Saitoh K."/>
            <person name="Sato N."/>
            <person name="Blanc-Mathieu R."/>
            <person name="Endo H."/>
            <person name="Kuwata A."/>
            <person name="Ogata H."/>
        </authorList>
    </citation>
    <scope>NUCLEOTIDE SEQUENCE</scope>
</reference>
<feature type="region of interest" description="Disordered" evidence="1">
    <location>
        <begin position="35"/>
        <end position="78"/>
    </location>
</feature>
<sequence length="78" mass="8406">MSGLQPVASKGSVQGLTCWFDGSLCCCYKRNCGVEEEVSEEREEGDAKEKEEEDADPDHADGAHLDGTDKVQDDIGGQ</sequence>